<name>A0AAX2H752_9PSED</name>
<comment type="caution">
    <text evidence="1">The sequence shown here is derived from an EMBL/GenBank/DDBJ whole genome shotgun (WGS) entry which is preliminary data.</text>
</comment>
<dbReference type="EMBL" id="OBKZ01000012">
    <property type="protein sequence ID" value="SOB51440.1"/>
    <property type="molecule type" value="Genomic_DNA"/>
</dbReference>
<dbReference type="Proteomes" id="UP000219564">
    <property type="component" value="Unassembled WGS sequence"/>
</dbReference>
<organism evidence="1 2">
    <name type="scientific">Pseudomonas lundensis</name>
    <dbReference type="NCBI Taxonomy" id="86185"/>
    <lineage>
        <taxon>Bacteria</taxon>
        <taxon>Pseudomonadati</taxon>
        <taxon>Pseudomonadota</taxon>
        <taxon>Gammaproteobacteria</taxon>
        <taxon>Pseudomonadales</taxon>
        <taxon>Pseudomonadaceae</taxon>
        <taxon>Pseudomonas</taxon>
    </lineage>
</organism>
<accession>A0AAX2H752</accession>
<evidence type="ECO:0000313" key="2">
    <source>
        <dbReference type="Proteomes" id="UP000219564"/>
    </source>
</evidence>
<reference evidence="1 2" key="1">
    <citation type="submission" date="2017-08" db="EMBL/GenBank/DDBJ databases">
        <authorList>
            <person name="Chaillou S."/>
        </authorList>
    </citation>
    <scope>NUCLEOTIDE SEQUENCE [LARGE SCALE GENOMIC DNA]</scope>
    <source>
        <strain evidence="1 2">MFPA15A1205</strain>
    </source>
</reference>
<proteinExistence type="predicted"/>
<protein>
    <submittedName>
        <fullName evidence="1">Uncharacterized protein</fullName>
    </submittedName>
</protein>
<gene>
    <name evidence="1" type="ORF">PLUA15_20182</name>
</gene>
<dbReference type="AlphaFoldDB" id="A0AAX2H752"/>
<evidence type="ECO:0000313" key="1">
    <source>
        <dbReference type="EMBL" id="SOB51440.1"/>
    </source>
</evidence>
<sequence length="57" mass="6167">MKSFNCARVYRAPTGLPMQQSGRAKAPVRIISPVPAAGRLGFAIGLERPYLAISEHD</sequence>